<feature type="region of interest" description="Disordered" evidence="1">
    <location>
        <begin position="33"/>
        <end position="64"/>
    </location>
</feature>
<evidence type="ECO:0000313" key="3">
    <source>
        <dbReference type="EMBL" id="CAJ0582447.1"/>
    </source>
</evidence>
<protein>
    <submittedName>
        <fullName evidence="3">Uncharacterized protein</fullName>
    </submittedName>
</protein>
<feature type="compositionally biased region" description="Acidic residues" evidence="1">
    <location>
        <begin position="407"/>
        <end position="417"/>
    </location>
</feature>
<reference evidence="3" key="1">
    <citation type="submission" date="2023-06" db="EMBL/GenBank/DDBJ databases">
        <authorList>
            <person name="Delattre M."/>
        </authorList>
    </citation>
    <scope>NUCLEOTIDE SEQUENCE</scope>
    <source>
        <strain evidence="3">AF72</strain>
    </source>
</reference>
<evidence type="ECO:0000313" key="4">
    <source>
        <dbReference type="Proteomes" id="UP001177023"/>
    </source>
</evidence>
<keyword evidence="4" id="KW-1185">Reference proteome</keyword>
<evidence type="ECO:0000256" key="2">
    <source>
        <dbReference type="SAM" id="SignalP"/>
    </source>
</evidence>
<feature type="compositionally biased region" description="Polar residues" evidence="1">
    <location>
        <begin position="388"/>
        <end position="399"/>
    </location>
</feature>
<comment type="caution">
    <text evidence="3">The sequence shown here is derived from an EMBL/GenBank/DDBJ whole genome shotgun (WGS) entry which is preliminary data.</text>
</comment>
<gene>
    <name evidence="3" type="ORF">MSPICULIGERA_LOCUS20578</name>
</gene>
<feature type="non-terminal residue" evidence="3">
    <location>
        <position position="1"/>
    </location>
</feature>
<proteinExistence type="predicted"/>
<feature type="compositionally biased region" description="Acidic residues" evidence="1">
    <location>
        <begin position="260"/>
        <end position="271"/>
    </location>
</feature>
<accession>A0AA36D828</accession>
<dbReference type="AlphaFoldDB" id="A0AA36D828"/>
<feature type="compositionally biased region" description="Low complexity" evidence="1">
    <location>
        <begin position="50"/>
        <end position="63"/>
    </location>
</feature>
<dbReference type="PROSITE" id="PS51257">
    <property type="entry name" value="PROKAR_LIPOPROTEIN"/>
    <property type="match status" value="1"/>
</dbReference>
<feature type="region of interest" description="Disordered" evidence="1">
    <location>
        <begin position="247"/>
        <end position="279"/>
    </location>
</feature>
<feature type="chain" id="PRO_5041448804" evidence="2">
    <location>
        <begin position="20"/>
        <end position="487"/>
    </location>
</feature>
<keyword evidence="2" id="KW-0732">Signal</keyword>
<dbReference type="Proteomes" id="UP001177023">
    <property type="component" value="Unassembled WGS sequence"/>
</dbReference>
<feature type="compositionally biased region" description="Basic and acidic residues" evidence="1">
    <location>
        <begin position="362"/>
        <end position="373"/>
    </location>
</feature>
<feature type="compositionally biased region" description="Basic residues" evidence="1">
    <location>
        <begin position="425"/>
        <end position="437"/>
    </location>
</feature>
<feature type="region of interest" description="Disordered" evidence="1">
    <location>
        <begin position="326"/>
        <end position="470"/>
    </location>
</feature>
<feature type="signal peptide" evidence="2">
    <location>
        <begin position="1"/>
        <end position="19"/>
    </location>
</feature>
<name>A0AA36D828_9BILA</name>
<sequence length="487" mass="54619">MGPIRLAVSSLLLISACLATPGLESRQAAVNKAIEQTKRRQSAPPAPQNTRSAAARSTAGGRSETVDVERLNSLLRTLDKTWIMPRVGAKDPVGSNFQYKKTCASIYKARHGACQQLGFGTMCFNYCHERGEKLVFKCQDTSEASYCRQSATFDIFIAKYRKDAYKAKAYVHQMISRCFATAVCNTQTGILNSTLIEDEPDVETTTKLARLRITKPAGGFQLPGKNGRNNKKKEEEVTIPRLKQRKYKPTTPLPVPPPEETVEEVEEETEPELATRVPARRTTTERANIWDKFTVSAKGKATPKYIPFWQRLLTTASPSNRLVVEENEEPAVDENTQGKKARRPLPKANYKVRLPTKRPRMSKMETPDSETTHIGEPQTVATVERLETTASTAAPTKRSTTPPTSLPEEEETEEEPEQTIPTTKAPRKTTPRQRHTFKPLPVTPMGPDLAFMKPGDPNSEEQMPGFWNKFQPGRWYQSIHYLTNTGR</sequence>
<dbReference type="EMBL" id="CATQJA010002664">
    <property type="protein sequence ID" value="CAJ0582447.1"/>
    <property type="molecule type" value="Genomic_DNA"/>
</dbReference>
<organism evidence="3 4">
    <name type="scientific">Mesorhabditis spiculigera</name>
    <dbReference type="NCBI Taxonomy" id="96644"/>
    <lineage>
        <taxon>Eukaryota</taxon>
        <taxon>Metazoa</taxon>
        <taxon>Ecdysozoa</taxon>
        <taxon>Nematoda</taxon>
        <taxon>Chromadorea</taxon>
        <taxon>Rhabditida</taxon>
        <taxon>Rhabditina</taxon>
        <taxon>Rhabditomorpha</taxon>
        <taxon>Rhabditoidea</taxon>
        <taxon>Rhabditidae</taxon>
        <taxon>Mesorhabditinae</taxon>
        <taxon>Mesorhabditis</taxon>
    </lineage>
</organism>
<evidence type="ECO:0000256" key="1">
    <source>
        <dbReference type="SAM" id="MobiDB-lite"/>
    </source>
</evidence>